<name>A0ACB7XIR3_9ERIC</name>
<dbReference type="Proteomes" id="UP000828048">
    <property type="component" value="Chromosome 10"/>
</dbReference>
<keyword evidence="2" id="KW-1185">Reference proteome</keyword>
<dbReference type="EMBL" id="CM037160">
    <property type="protein sequence ID" value="KAH7840681.1"/>
    <property type="molecule type" value="Genomic_DNA"/>
</dbReference>
<proteinExistence type="predicted"/>
<accession>A0ACB7XIR3</accession>
<gene>
    <name evidence="1" type="ORF">Vadar_020181</name>
</gene>
<evidence type="ECO:0000313" key="1">
    <source>
        <dbReference type="EMBL" id="KAH7840681.1"/>
    </source>
</evidence>
<sequence length="184" mass="21532">MLARFNAYLADKRMMDLHEEEERPNSANVAEFICEDEGLEEVEEANEGDVIRFEDLEAAPTKLDDLKADIQDPLDEINLGSEEEPNPVYISQLLPEDVKERFTQLVKEFKCCFAWDYDEMPGLSRDLVEHRLPIQHGFRPFKQPPRRMSDEVQLQVKAEDREVAQGWFHPNGQAISWRYTSMTW</sequence>
<protein>
    <submittedName>
        <fullName evidence="1">Uncharacterized protein</fullName>
    </submittedName>
</protein>
<comment type="caution">
    <text evidence="1">The sequence shown here is derived from an EMBL/GenBank/DDBJ whole genome shotgun (WGS) entry which is preliminary data.</text>
</comment>
<reference evidence="1 2" key="1">
    <citation type="journal article" date="2021" name="Hortic Res">
        <title>High-quality reference genome and annotation aids understanding of berry development for evergreen blueberry (Vaccinium darrowii).</title>
        <authorList>
            <person name="Yu J."/>
            <person name="Hulse-Kemp A.M."/>
            <person name="Babiker E."/>
            <person name="Staton M."/>
        </authorList>
    </citation>
    <scope>NUCLEOTIDE SEQUENCE [LARGE SCALE GENOMIC DNA]</scope>
    <source>
        <strain evidence="2">cv. NJ 8807/NJ 8810</strain>
        <tissue evidence="1">Young leaf</tissue>
    </source>
</reference>
<organism evidence="1 2">
    <name type="scientific">Vaccinium darrowii</name>
    <dbReference type="NCBI Taxonomy" id="229202"/>
    <lineage>
        <taxon>Eukaryota</taxon>
        <taxon>Viridiplantae</taxon>
        <taxon>Streptophyta</taxon>
        <taxon>Embryophyta</taxon>
        <taxon>Tracheophyta</taxon>
        <taxon>Spermatophyta</taxon>
        <taxon>Magnoliopsida</taxon>
        <taxon>eudicotyledons</taxon>
        <taxon>Gunneridae</taxon>
        <taxon>Pentapetalae</taxon>
        <taxon>asterids</taxon>
        <taxon>Ericales</taxon>
        <taxon>Ericaceae</taxon>
        <taxon>Vaccinioideae</taxon>
        <taxon>Vaccinieae</taxon>
        <taxon>Vaccinium</taxon>
    </lineage>
</organism>
<evidence type="ECO:0000313" key="2">
    <source>
        <dbReference type="Proteomes" id="UP000828048"/>
    </source>
</evidence>